<proteinExistence type="predicted"/>
<organism evidence="1 2">
    <name type="scientific">Thermosulfurimonas dismutans</name>
    <dbReference type="NCBI Taxonomy" id="999894"/>
    <lineage>
        <taxon>Bacteria</taxon>
        <taxon>Pseudomonadati</taxon>
        <taxon>Thermodesulfobacteriota</taxon>
        <taxon>Thermodesulfobacteria</taxon>
        <taxon>Thermodesulfobacteriales</taxon>
        <taxon>Thermodesulfobacteriaceae</taxon>
        <taxon>Thermosulfurimonas</taxon>
    </lineage>
</organism>
<keyword evidence="2" id="KW-1185">Reference proteome</keyword>
<accession>A0A179D2W7</accession>
<comment type="caution">
    <text evidence="1">The sequence shown here is derived from an EMBL/GenBank/DDBJ whole genome shotgun (WGS) entry which is preliminary data.</text>
</comment>
<dbReference type="AlphaFoldDB" id="A0A179D2W7"/>
<protein>
    <submittedName>
        <fullName evidence="1">Uncharacterized protein</fullName>
    </submittedName>
</protein>
<gene>
    <name evidence="1" type="ORF">TDIS_1878</name>
</gene>
<reference evidence="1 2" key="1">
    <citation type="submission" date="2016-04" db="EMBL/GenBank/DDBJ databases">
        <title>Genome analysis of Thermosulfurimonas dismutans, the first thermophilic sulfur-disproportionating bacterium of the phylum Thermodesulfobacteria.</title>
        <authorList>
            <person name="Mardanov A.V."/>
            <person name="Beletsky A.V."/>
            <person name="Kadnikov V.V."/>
            <person name="Slobodkin A.I."/>
            <person name="Ravin N.V."/>
        </authorList>
    </citation>
    <scope>NUCLEOTIDE SEQUENCE [LARGE SCALE GENOMIC DNA]</scope>
    <source>
        <strain evidence="1 2">S95</strain>
    </source>
</reference>
<dbReference type="RefSeq" id="WP_153303820.1">
    <property type="nucleotide sequence ID" value="NZ_LWLG01000017.1"/>
</dbReference>
<name>A0A179D2W7_9BACT</name>
<sequence>MDCGLLVFLGVGLLTIFFGIGLAEVFFGIGFSEAFLGGCGLFFEGFGFLV</sequence>
<evidence type="ECO:0000313" key="1">
    <source>
        <dbReference type="EMBL" id="OAQ20059.1"/>
    </source>
</evidence>
<dbReference type="STRING" id="999894.TDIS_1878"/>
<dbReference type="Proteomes" id="UP000078390">
    <property type="component" value="Unassembled WGS sequence"/>
</dbReference>
<evidence type="ECO:0000313" key="2">
    <source>
        <dbReference type="Proteomes" id="UP000078390"/>
    </source>
</evidence>
<dbReference type="EMBL" id="LWLG01000017">
    <property type="protein sequence ID" value="OAQ20059.1"/>
    <property type="molecule type" value="Genomic_DNA"/>
</dbReference>